<dbReference type="Proteomes" id="UP000234681">
    <property type="component" value="Chromosome 1"/>
</dbReference>
<evidence type="ECO:0000313" key="1">
    <source>
        <dbReference type="EMBL" id="EDM11979.1"/>
    </source>
</evidence>
<name>A6HXQ0_RAT</name>
<evidence type="ECO:0000313" key="2">
    <source>
        <dbReference type="Proteomes" id="UP000234681"/>
    </source>
</evidence>
<organism evidence="1 2">
    <name type="scientific">Rattus norvegicus</name>
    <name type="common">Rat</name>
    <dbReference type="NCBI Taxonomy" id="10116"/>
    <lineage>
        <taxon>Eukaryota</taxon>
        <taxon>Metazoa</taxon>
        <taxon>Chordata</taxon>
        <taxon>Craniata</taxon>
        <taxon>Vertebrata</taxon>
        <taxon>Euteleostomi</taxon>
        <taxon>Mammalia</taxon>
        <taxon>Eutheria</taxon>
        <taxon>Euarchontoglires</taxon>
        <taxon>Glires</taxon>
        <taxon>Rodentia</taxon>
        <taxon>Myomorpha</taxon>
        <taxon>Muroidea</taxon>
        <taxon>Muridae</taxon>
        <taxon>Murinae</taxon>
        <taxon>Rattus</taxon>
    </lineage>
</organism>
<gene>
    <name evidence="1" type="primary">Ptdss2_predicted</name>
    <name evidence="1" type="ORF">rCG_48386</name>
</gene>
<accession>A6HXQ0</accession>
<dbReference type="AlphaFoldDB" id="A6HXQ0"/>
<reference evidence="2" key="1">
    <citation type="submission" date="2005-09" db="EMBL/GenBank/DDBJ databases">
        <authorList>
            <person name="Mural R.J."/>
            <person name="Li P.W."/>
            <person name="Adams M.D."/>
            <person name="Amanatides P.G."/>
            <person name="Baden-Tillson H."/>
            <person name="Barnstead M."/>
            <person name="Chin S.H."/>
            <person name="Dew I."/>
            <person name="Evans C.A."/>
            <person name="Ferriera S."/>
            <person name="Flanigan M."/>
            <person name="Fosler C."/>
            <person name="Glodek A."/>
            <person name="Gu Z."/>
            <person name="Holt R.A."/>
            <person name="Jennings D."/>
            <person name="Kraft C.L."/>
            <person name="Lu F."/>
            <person name="Nguyen T."/>
            <person name="Nusskern D.R."/>
            <person name="Pfannkoch C.M."/>
            <person name="Sitter C."/>
            <person name="Sutton G.G."/>
            <person name="Venter J.C."/>
            <person name="Wang Z."/>
            <person name="Woodage T."/>
            <person name="Zheng X.H."/>
            <person name="Zhong F."/>
        </authorList>
    </citation>
    <scope>NUCLEOTIDE SEQUENCE [LARGE SCALE GENOMIC DNA]</scope>
    <source>
        <strain>BN</strain>
        <strain evidence="2">Sprague-Dawley</strain>
    </source>
</reference>
<sequence length="135" mass="14752">MGTQGRRMTCQGLELQRKRGPPMMVYLLRRGPQLLHEPLPLHWPCAIGLSHFSHPHAPCFRGGGVRASTLHEGHLSVHVCVQVGVCTYWLLTLGRGCELNSEPGTCCRARVLLCPSAWSIKALIHGPLVLSVSTG</sequence>
<dbReference type="EMBL" id="CH473953">
    <property type="protein sequence ID" value="EDM11979.1"/>
    <property type="molecule type" value="Genomic_DNA"/>
</dbReference>
<protein>
    <submittedName>
        <fullName evidence="1">Phosphatidylserine synthase 2 (Predicted), isoform CRA_b</fullName>
    </submittedName>
</protein>
<proteinExistence type="predicted"/>